<reference evidence="1 2" key="2">
    <citation type="journal article" date="2017" name="Nature">
        <title>The Apostasia genome and the evolution of orchids.</title>
        <authorList>
            <person name="Zhang G.Q."/>
            <person name="Liu K.W."/>
            <person name="Li Z."/>
            <person name="Lohaus R."/>
            <person name="Hsiao Y.Y."/>
            <person name="Niu S.C."/>
            <person name="Wang J.Y."/>
            <person name="Lin Y.C."/>
            <person name="Xu Q."/>
            <person name="Chen L.J."/>
            <person name="Yoshida K."/>
            <person name="Fujiwara S."/>
            <person name="Wang Z.W."/>
            <person name="Zhang Y.Q."/>
            <person name="Mitsuda N."/>
            <person name="Wang M."/>
            <person name="Liu G.H."/>
            <person name="Pecoraro L."/>
            <person name="Huang H.X."/>
            <person name="Xiao X.J."/>
            <person name="Lin M."/>
            <person name="Wu X.Y."/>
            <person name="Wu W.L."/>
            <person name="Chen Y.Y."/>
            <person name="Chang S.B."/>
            <person name="Sakamoto S."/>
            <person name="Ohme-Takagi M."/>
            <person name="Yagi M."/>
            <person name="Zeng S.J."/>
            <person name="Shen C.Y."/>
            <person name="Yeh C.M."/>
            <person name="Luo Y.B."/>
            <person name="Tsai W.C."/>
            <person name="Van de Peer Y."/>
            <person name="Liu Z.J."/>
        </authorList>
    </citation>
    <scope>NUCLEOTIDE SEQUENCE [LARGE SCALE GENOMIC DNA]</scope>
    <source>
        <tissue evidence="1">The whole plant</tissue>
    </source>
</reference>
<accession>A0A2I0WVJ8</accession>
<name>A0A2I0WVJ8_9ASPA</name>
<evidence type="ECO:0000313" key="2">
    <source>
        <dbReference type="Proteomes" id="UP000233837"/>
    </source>
</evidence>
<dbReference type="EMBL" id="KZ502431">
    <property type="protein sequence ID" value="PKU79671.1"/>
    <property type="molecule type" value="Genomic_DNA"/>
</dbReference>
<proteinExistence type="predicted"/>
<gene>
    <name evidence="1" type="ORF">MA16_Dca023646</name>
</gene>
<reference evidence="1 2" key="1">
    <citation type="journal article" date="2016" name="Sci. Rep.">
        <title>The Dendrobium catenatum Lindl. genome sequence provides insights into polysaccharide synthase, floral development and adaptive evolution.</title>
        <authorList>
            <person name="Zhang G.Q."/>
            <person name="Xu Q."/>
            <person name="Bian C."/>
            <person name="Tsai W.C."/>
            <person name="Yeh C.M."/>
            <person name="Liu K.W."/>
            <person name="Yoshida K."/>
            <person name="Zhang L.S."/>
            <person name="Chang S.B."/>
            <person name="Chen F."/>
            <person name="Shi Y."/>
            <person name="Su Y.Y."/>
            <person name="Zhang Y.Q."/>
            <person name="Chen L.J."/>
            <person name="Yin Y."/>
            <person name="Lin M."/>
            <person name="Huang H."/>
            <person name="Deng H."/>
            <person name="Wang Z.W."/>
            <person name="Zhu S.L."/>
            <person name="Zhao X."/>
            <person name="Deng C."/>
            <person name="Niu S.C."/>
            <person name="Huang J."/>
            <person name="Wang M."/>
            <person name="Liu G.H."/>
            <person name="Yang H.J."/>
            <person name="Xiao X.J."/>
            <person name="Hsiao Y.Y."/>
            <person name="Wu W.L."/>
            <person name="Chen Y.Y."/>
            <person name="Mitsuda N."/>
            <person name="Ohme-Takagi M."/>
            <person name="Luo Y.B."/>
            <person name="Van de Peer Y."/>
            <person name="Liu Z.J."/>
        </authorList>
    </citation>
    <scope>NUCLEOTIDE SEQUENCE [LARGE SCALE GENOMIC DNA]</scope>
    <source>
        <tissue evidence="1">The whole plant</tissue>
    </source>
</reference>
<dbReference type="AlphaFoldDB" id="A0A2I0WVJ8"/>
<evidence type="ECO:0000313" key="1">
    <source>
        <dbReference type="EMBL" id="PKU79671.1"/>
    </source>
</evidence>
<protein>
    <submittedName>
        <fullName evidence="1">Uncharacterized protein</fullName>
    </submittedName>
</protein>
<dbReference type="Proteomes" id="UP000233837">
    <property type="component" value="Unassembled WGS sequence"/>
</dbReference>
<organism evidence="1 2">
    <name type="scientific">Dendrobium catenatum</name>
    <dbReference type="NCBI Taxonomy" id="906689"/>
    <lineage>
        <taxon>Eukaryota</taxon>
        <taxon>Viridiplantae</taxon>
        <taxon>Streptophyta</taxon>
        <taxon>Embryophyta</taxon>
        <taxon>Tracheophyta</taxon>
        <taxon>Spermatophyta</taxon>
        <taxon>Magnoliopsida</taxon>
        <taxon>Liliopsida</taxon>
        <taxon>Asparagales</taxon>
        <taxon>Orchidaceae</taxon>
        <taxon>Epidendroideae</taxon>
        <taxon>Malaxideae</taxon>
        <taxon>Dendrobiinae</taxon>
        <taxon>Dendrobium</taxon>
    </lineage>
</organism>
<sequence>MDLHRWIQGFPFPDPPCEISSKFAGGIARITPKKPHGLGLSREVEDEVMAVDSNQRHGLHPAVSEPV</sequence>
<keyword evidence="2" id="KW-1185">Reference proteome</keyword>